<reference evidence="23 24" key="1">
    <citation type="submission" date="2022-01" db="EMBL/GenBank/DDBJ databases">
        <title>A chromosomal length assembly of Cordylochernes scorpioides.</title>
        <authorList>
            <person name="Zeh D."/>
            <person name="Zeh J."/>
        </authorList>
    </citation>
    <scope>NUCLEOTIDE SEQUENCE [LARGE SCALE GENOMIC DNA]</scope>
    <source>
        <strain evidence="23">IN4F17</strain>
        <tissue evidence="23">Whole Body</tissue>
    </source>
</reference>
<feature type="domain" description="Protein kinase" evidence="18">
    <location>
        <begin position="1595"/>
        <end position="1923"/>
    </location>
</feature>
<evidence type="ECO:0000256" key="3">
    <source>
        <dbReference type="ARBA" id="ARBA00022679"/>
    </source>
</evidence>
<evidence type="ECO:0000313" key="23">
    <source>
        <dbReference type="EMBL" id="UYV72818.1"/>
    </source>
</evidence>
<feature type="domain" description="Peptidase A2" evidence="20">
    <location>
        <begin position="3169"/>
        <end position="3246"/>
    </location>
</feature>
<dbReference type="Gene3D" id="3.30.70.270">
    <property type="match status" value="5"/>
</dbReference>
<dbReference type="InterPro" id="IPR011009">
    <property type="entry name" value="Kinase-like_dom_sf"/>
</dbReference>
<feature type="region of interest" description="Disordered" evidence="17">
    <location>
        <begin position="3044"/>
        <end position="3098"/>
    </location>
</feature>
<dbReference type="Gene3D" id="3.30.200.20">
    <property type="entry name" value="Phosphorylase Kinase, domain 1"/>
    <property type="match status" value="1"/>
</dbReference>
<evidence type="ECO:0000256" key="11">
    <source>
        <dbReference type="ARBA" id="ARBA00022908"/>
    </source>
</evidence>
<keyword evidence="2" id="KW-0645">Protease</keyword>
<evidence type="ECO:0000256" key="2">
    <source>
        <dbReference type="ARBA" id="ARBA00022670"/>
    </source>
</evidence>
<dbReference type="Proteomes" id="UP001235939">
    <property type="component" value="Chromosome 10"/>
</dbReference>
<evidence type="ECO:0000259" key="20">
    <source>
        <dbReference type="PROSITE" id="PS50175"/>
    </source>
</evidence>
<feature type="domain" description="Integrase catalytic" evidence="22">
    <location>
        <begin position="4283"/>
        <end position="4444"/>
    </location>
</feature>
<feature type="domain" description="Integrase catalytic" evidence="22">
    <location>
        <begin position="766"/>
        <end position="930"/>
    </location>
</feature>
<keyword evidence="10" id="KW-0694">RNA-binding</keyword>
<gene>
    <name evidence="23" type="ORF">LAZ67_10000882</name>
</gene>
<dbReference type="Gene3D" id="3.30.420.10">
    <property type="entry name" value="Ribonuclease H-like superfamily/Ribonuclease H"/>
    <property type="match status" value="3"/>
</dbReference>
<dbReference type="Gene3D" id="1.10.340.70">
    <property type="match status" value="2"/>
</dbReference>
<dbReference type="SUPFAM" id="SSF56112">
    <property type="entry name" value="Protein kinase-like (PK-like)"/>
    <property type="match status" value="1"/>
</dbReference>
<dbReference type="PROSITE" id="PS50175">
    <property type="entry name" value="ASP_PROT_RETROV"/>
    <property type="match status" value="2"/>
</dbReference>
<evidence type="ECO:0000259" key="18">
    <source>
        <dbReference type="PROSITE" id="PS50011"/>
    </source>
</evidence>
<dbReference type="PROSITE" id="PS50994">
    <property type="entry name" value="INTEGRASE"/>
    <property type="match status" value="3"/>
</dbReference>
<evidence type="ECO:0000256" key="4">
    <source>
        <dbReference type="ARBA" id="ARBA00022695"/>
    </source>
</evidence>
<dbReference type="Gene3D" id="1.10.510.10">
    <property type="entry name" value="Transferase(Phosphotransferase) domain 1"/>
    <property type="match status" value="1"/>
</dbReference>
<dbReference type="Pfam" id="PF17919">
    <property type="entry name" value="RT_RNaseH_2"/>
    <property type="match status" value="2"/>
</dbReference>
<keyword evidence="16" id="KW-0067">ATP-binding</keyword>
<dbReference type="Pfam" id="PF00612">
    <property type="entry name" value="IQ"/>
    <property type="match status" value="1"/>
</dbReference>
<keyword evidence="14" id="KW-0511">Multifunctional enzyme</keyword>
<dbReference type="PROSITE" id="PS50158">
    <property type="entry name" value="ZF_CCHC"/>
    <property type="match status" value="3"/>
</dbReference>
<dbReference type="SUPFAM" id="SSF56672">
    <property type="entry name" value="DNA/RNA polymerases"/>
    <property type="match status" value="3"/>
</dbReference>
<keyword evidence="4" id="KW-0548">Nucleotidyltransferase</keyword>
<feature type="region of interest" description="Disordered" evidence="17">
    <location>
        <begin position="1347"/>
        <end position="1391"/>
    </location>
</feature>
<dbReference type="PROSITE" id="PS50011">
    <property type="entry name" value="PROTEIN_KINASE_DOM"/>
    <property type="match status" value="1"/>
</dbReference>
<dbReference type="PROSITE" id="PS50878">
    <property type="entry name" value="RT_POL"/>
    <property type="match status" value="2"/>
</dbReference>
<dbReference type="Pfam" id="PF00078">
    <property type="entry name" value="RVT_1"/>
    <property type="match status" value="3"/>
</dbReference>
<dbReference type="InterPro" id="IPR036875">
    <property type="entry name" value="Znf_CCHC_sf"/>
</dbReference>
<evidence type="ECO:0000313" key="24">
    <source>
        <dbReference type="Proteomes" id="UP001235939"/>
    </source>
</evidence>
<dbReference type="EMBL" id="CP092872">
    <property type="protein sequence ID" value="UYV72818.1"/>
    <property type="molecule type" value="Genomic_DNA"/>
</dbReference>
<organism evidence="23 24">
    <name type="scientific">Cordylochernes scorpioides</name>
    <dbReference type="NCBI Taxonomy" id="51811"/>
    <lineage>
        <taxon>Eukaryota</taxon>
        <taxon>Metazoa</taxon>
        <taxon>Ecdysozoa</taxon>
        <taxon>Arthropoda</taxon>
        <taxon>Chelicerata</taxon>
        <taxon>Arachnida</taxon>
        <taxon>Pseudoscorpiones</taxon>
        <taxon>Cheliferoidea</taxon>
        <taxon>Chernetidae</taxon>
        <taxon>Cordylochernes</taxon>
    </lineage>
</organism>
<evidence type="ECO:0000259" key="19">
    <source>
        <dbReference type="PROSITE" id="PS50158"/>
    </source>
</evidence>
<dbReference type="CDD" id="cd09274">
    <property type="entry name" value="RNase_HI_RT_Ty3"/>
    <property type="match status" value="2"/>
</dbReference>
<dbReference type="CDD" id="cd00303">
    <property type="entry name" value="retropepsin_like"/>
    <property type="match status" value="2"/>
</dbReference>
<dbReference type="SUPFAM" id="SSF53098">
    <property type="entry name" value="Ribonuclease H-like"/>
    <property type="match status" value="3"/>
</dbReference>
<evidence type="ECO:0000256" key="12">
    <source>
        <dbReference type="ARBA" id="ARBA00022918"/>
    </source>
</evidence>
<dbReference type="Pfam" id="PF17921">
    <property type="entry name" value="Integrase_H2C2"/>
    <property type="match status" value="2"/>
</dbReference>
<evidence type="ECO:0000259" key="22">
    <source>
        <dbReference type="PROSITE" id="PS50994"/>
    </source>
</evidence>
<dbReference type="InterPro" id="IPR001969">
    <property type="entry name" value="Aspartic_peptidase_AS"/>
</dbReference>
<keyword evidence="8" id="KW-0378">Hydrolase</keyword>
<evidence type="ECO:0000256" key="9">
    <source>
        <dbReference type="ARBA" id="ARBA00022842"/>
    </source>
</evidence>
<feature type="domain" description="CCHC-type" evidence="19">
    <location>
        <begin position="2379"/>
        <end position="2394"/>
    </location>
</feature>
<feature type="domain" description="Integrase catalytic" evidence="22">
    <location>
        <begin position="3980"/>
        <end position="4139"/>
    </location>
</feature>
<evidence type="ECO:0000256" key="16">
    <source>
        <dbReference type="PROSITE-ProRule" id="PRU10141"/>
    </source>
</evidence>
<dbReference type="SUPFAM" id="SSF57756">
    <property type="entry name" value="Retrovirus zinc finger-like domains"/>
    <property type="match status" value="2"/>
</dbReference>
<dbReference type="PROSITE" id="PS00107">
    <property type="entry name" value="PROTEIN_KINASE_ATP"/>
    <property type="match status" value="1"/>
</dbReference>
<accession>A0ABY6KVU2</accession>
<feature type="domain" description="Reverse transcriptase" evidence="21">
    <location>
        <begin position="3449"/>
        <end position="3628"/>
    </location>
</feature>
<dbReference type="InterPro" id="IPR018061">
    <property type="entry name" value="Retropepsins"/>
</dbReference>
<dbReference type="InterPro" id="IPR036397">
    <property type="entry name" value="RNaseH_sf"/>
</dbReference>
<keyword evidence="6" id="KW-0064">Aspartyl protease</keyword>
<dbReference type="Pfam" id="PF00665">
    <property type="entry name" value="rve"/>
    <property type="match status" value="2"/>
</dbReference>
<keyword evidence="3" id="KW-0808">Transferase</keyword>
<dbReference type="Pfam" id="PF17917">
    <property type="entry name" value="RT_RNaseH"/>
    <property type="match status" value="1"/>
</dbReference>
<dbReference type="InterPro" id="IPR041373">
    <property type="entry name" value="RT_RNaseH"/>
</dbReference>
<dbReference type="Gene3D" id="3.10.10.10">
    <property type="entry name" value="HIV Type 1 Reverse Transcriptase, subunit A, domain 1"/>
    <property type="match status" value="3"/>
</dbReference>
<dbReference type="InterPro" id="IPR012337">
    <property type="entry name" value="RNaseH-like_sf"/>
</dbReference>
<dbReference type="InterPro" id="IPR001584">
    <property type="entry name" value="Integrase_cat-core"/>
</dbReference>
<evidence type="ECO:0000256" key="1">
    <source>
        <dbReference type="ARBA" id="ARBA00012493"/>
    </source>
</evidence>
<dbReference type="Gene3D" id="4.10.60.10">
    <property type="entry name" value="Zinc finger, CCHC-type"/>
    <property type="match status" value="2"/>
</dbReference>
<keyword evidence="15" id="KW-0863">Zinc-finger</keyword>
<proteinExistence type="predicted"/>
<dbReference type="InterPro" id="IPR050951">
    <property type="entry name" value="Retrovirus_Pol_polyprotein"/>
</dbReference>
<evidence type="ECO:0000256" key="5">
    <source>
        <dbReference type="ARBA" id="ARBA00022722"/>
    </source>
</evidence>
<evidence type="ECO:0000259" key="21">
    <source>
        <dbReference type="PROSITE" id="PS50878"/>
    </source>
</evidence>
<evidence type="ECO:0000256" key="14">
    <source>
        <dbReference type="ARBA" id="ARBA00023268"/>
    </source>
</evidence>
<keyword evidence="15" id="KW-0862">Zinc</keyword>
<evidence type="ECO:0000256" key="8">
    <source>
        <dbReference type="ARBA" id="ARBA00022801"/>
    </source>
</evidence>
<dbReference type="PROSITE" id="PS00141">
    <property type="entry name" value="ASP_PROTEASE"/>
    <property type="match status" value="1"/>
</dbReference>
<keyword evidence="5" id="KW-0540">Nuclease</keyword>
<dbReference type="InterPro" id="IPR000477">
    <property type="entry name" value="RT_dom"/>
</dbReference>
<dbReference type="PANTHER" id="PTHR37984">
    <property type="entry name" value="PROTEIN CBG26694"/>
    <property type="match status" value="1"/>
</dbReference>
<dbReference type="Gene3D" id="2.40.70.10">
    <property type="entry name" value="Acid Proteases"/>
    <property type="match status" value="3"/>
</dbReference>
<dbReference type="Pfam" id="PF00077">
    <property type="entry name" value="RVP"/>
    <property type="match status" value="1"/>
</dbReference>
<feature type="compositionally biased region" description="Polar residues" evidence="17">
    <location>
        <begin position="3069"/>
        <end position="3098"/>
    </location>
</feature>
<keyword evidence="7" id="KW-0255">Endonuclease</keyword>
<evidence type="ECO:0000256" key="13">
    <source>
        <dbReference type="ARBA" id="ARBA00023125"/>
    </source>
</evidence>
<feature type="binding site" evidence="16">
    <location>
        <position position="1622"/>
    </location>
    <ligand>
        <name>ATP</name>
        <dbReference type="ChEBI" id="CHEBI:30616"/>
    </ligand>
</feature>
<feature type="region of interest" description="Disordered" evidence="17">
    <location>
        <begin position="4515"/>
        <end position="4572"/>
    </location>
</feature>
<feature type="domain" description="CCHC-type" evidence="19">
    <location>
        <begin position="1401"/>
        <end position="1416"/>
    </location>
</feature>
<dbReference type="InterPro" id="IPR043128">
    <property type="entry name" value="Rev_trsase/Diguanyl_cyclase"/>
</dbReference>
<dbReference type="InterPro" id="IPR054465">
    <property type="entry name" value="Integrase_p58-like_C"/>
</dbReference>
<keyword evidence="11" id="KW-0229">DNA integration</keyword>
<sequence length="4572" mass="524583">MFKDSGMTLKVADGKNVTSIGRCTISLSINGLEQPLEFIVLPNSNPSIILGWDFLEASNAVIDCGRAEIRLEEAKDVLNSPASMGKVVASRSVVIPAESTKLINVMSEELNGQNQVLFEPSKKVLIGKGLTLPCALFRLSHNKGKLWVVNSSTTAQIVPKGMCLGKIQRVEENNLTAISECSESNKEVKNANHASHADKSDFKFLQNLISDDLSEEQQSQILSILKRYDKIFDKNNESVKQTSLAKHKIETGNHQPIKHRPYRVSPTERQAIQTEVDKMLDAGIIRHSESPWSSPVILVKKKDGNWRFCVDYRRLNKVTKKDVYPLPRIDDTLDSLKGAKFYSSMDLRSGYWQIEVDEADREKTAFITPDGLYEFLVMPFGLCNAPATFERMMDKILKGLKWTMALCYLDDIVVYSKSFNEHLHRLEIILQCLDKAELRLNPKKCLFGTKRIRVFGHLVDSKGIYPDPEKIEAIAKFPTPKSITDVRSFIGLCSYYRRFIENFAEKAAPLHEVLKKDNKFMWNSDQQDAFDSVKKALMSEPVLAYFEEQLPTELHTDASGYGIGAVLVQINDGKERPVGYASRTLSKAEKNYSTTERECLAAIWAINKFRPYLFGHADCLSRNPLQLESEEAYNDEDDDIPSITALTCFEAEQRKDPKICKLIEETERFGAESKGYEMLKGTLYKKNFDPLGNQHLLVIPKHLRLELLKSLHDAPTEGHLGFSKTYERVKNKYFWPGLLRDIRKYVAHCKECQRKKQSTQKPPGLLKAIPPATSAFQRVGMDLLGRFPKSDNGNKWIIVCTDYLTRFAVTKALPTGEAKEAAKFLMEDVVLKHGAPREIITDRGRVFQSKLIAELTNQCSSIHRFTTAYHPQTNGLTERLNKTLANMIAMYVSVEQKDWDVILPYVTFAYNTAKQDTTGFTPFKLIHGREAETTVDTLFPNPHEDLQEDYSQKIASRVEETRQLARLETLKAQEKDKARYDSKHEAMDYNVGDLVWIFIPIRKVGLSEKLMKRYFGPYRVTRKLSDVTFEVEPVDQPTRRRKTRDLVHVLRMKPYHDPEDQANLFKIFQGLISTLQLVERLDRYPLRNKRKIDSVEPEETSMNVKKEGTQVSNYVVQNLPRNPSIFSGEDGEDLQKWLKGYARVARYNHWDETLCLTKVYFYLSGTALKWFENNEESIQTWKEFTSQLENVFEKKENSKLQAEKKLKTRAQLKGESTEFYIQDVLCLCEEVDPQMSVEDKISHLMKGIAEELYQALLPRDVQSTEQFITECRRVEALRCRRVTPTRYERLPNVASLCDQDDGEDLSSLIRKIVREEIQQALDSPQEEPKIAANEDLVREEIVKTLAPISKPTISPPQAPRPVSNPKFEAQPRNPHPTSQYQKQGRRRDTNEWRTTEGRPICFYCGRPGHVVRYCRDRKRHNEERRKEYFQRKQDAMVFYNFRAESQDPNDESSRKYFTLYRSPTSYPGAERRREEEEEAAVRIQRWWRWRRLVSAARNKRWQAQVEASNAIKMWWKRRLLMAARKKKQQEAVAVIKKWWRALNWQKSRNLAAIIIQSSYRGWKCRQKFDIVRAYLAALKMCEGGRTFCFEEIFAAPTPKKLGEGKFGEVYGLDVEDSNWVFKIIPISVLEWEKKKGTTELAHALKEVRISMAISKLREPGPNSCQGFTFVDKVWMVQGSYPEPLRKAAEDFAAKSKSILPDLIKVGSVHYIVLKMEDAGRSLDSYAKQLKPKEVLSILSQVSCSLAVAEKFLEFEHRDLHSGNVLLQQTSEKKVEFHYDGRIVTVPSCGLKATTVDFGCSRLKIGDDILWTDLSAQNKGLPFGEIVDREGDGDYSRFFPVSNRIYVFLLGKPLMECLKRHDIAFNRKFFALCEKAQVASSLVTYYEKVLLPPLRQQRKQPEALNPPAKRPNLKGPTKLASSRVSKPAAAQVVLHGEKSAAHTVVVSDDPQADPRDIYKAVRAVHTLPQGVWASLRTKGKLVLHSSNPDIIPEVTTSLASKLTGMKVRQQKEILPRICLFRVDEETSNSTIEETFLATAAVSQLPGNKVVRVAHRSALRNGTCTAFIEVDLKTFGALGNRGRIVVDGVILNFEASIRARVCFRCCGFGHNSTHCSRAPKCFHCGEDGHEGRSCPTRADQHTSKCANYCQKGLSGNHEARASNCPILKSKARTFHEGEDLNCYLEQLEEYFKLNKTSEADKVSVLLTSIDVNVYKTLRDLLVPSRPSDLKYKDLVEVLTNHLYPIKNKHYERYLFHKIVQKENEPVGKFVLRLKSQADKCKFTDINENLCDQFVSGCYNEATLKRLLSEPFLTFDSAINIANSVEAAKLPVNLMKNPSHDIDKLKARSNNFKFPCKYNNPCNICGKSNHDTKLCELKNAQCYICNKKGHIASVCSNKKSAQNSGMNKPNLNKLNTIQCNTLENAPKILVNVKIEDADTIMEVDTGADVSVVSKKIFLTNFKNVTLEKYSGHLKSFSGNLIPVFGKCLVNVSYKNYQEKLPLIVTGQFNNQTPLLGRNWIRILKADWPNCVFDICNSINVISNLELFLEAYKRVFENKDLPIQGIKEKIDKELDRLEQSQIIEKVNASDWSTPLVTVIKSNGELRLCGDFKNTLNNCIEDEKYPLSTIETMLGNVGGNKIFTKLDLSSAYHQIEMNEASKNLLVVSTHRGLYRYNRLPFGISPASAIFQRCHIINEDGVRPDSKKLEALERCKKPFDKTSLKSFLGMLSFYSKYIPNMSTLAGPLYQLLKKDNRWKWSSQCEKAFLNLKLTLLNSQALIHYSMKLPLTLTCDASAYGISEVLCHIVEGEEKPITFVSRTLSSAEAKYSQTEKEALAIVMVETRSGKMQDPAQERIQAEESAKLQPGVTIGRDASSDPVVLNPNIDIPKYDGTEDPRPWIESLEEIGFLYHWADYIISRYAAMNMTGSAKTWLNLHKASFTSWENIKIRLIQDFSLDANKEELRMKLNRMQHWNEPAIRFAEDILVLCNKVDPAMEEETKIEHVIGGLKKEYSFALYLNPPKTTDDLLVVCKKMDSFEKKYRERVEKSRNLYNGPRYSRPQQQSRYVPPTAARNYQTTSRPQAPVSNNYKNDSHPTPDSIETTFPSPLPLDVLIILTLCRNQTFRETLTIKAKKFKLSVAPESVNQSKSTINGIKKLDPKYKLKINVDKIGTFEALVDTGADLSVVDLRTALDTGHGISKLAKICAGPDGKKLDMVGSIFLNIKIDDETLSHNFVILKTHLRTLILGRDFLKKMNAKIDCKQETIKYDLTNNHDEINFEMLKIKSAKDSIVPECSMKLIKALVETEDGEYIIEESSKMFQTNGLRLARSLINVINRETHIWITNPYPRPLKIMKNQTLAFGSSPAKINVSREREVEKNEEPRFQINENLSPKEQKELKQVLERYGDLFSSRLGRTNLAKHRIDTEDAKPIKHKPYRVSAKERDIIKEQIDEMLTEGIIRPSSSPWSFPVILVKKRDGKYRFCVDYRKLNNVTVKDVYPIPRIDEVMDTLQGSTHFSAIDLRSGYWQVEVEERDKEKTAFTTAHGLYEFNVMPFGLCNAPATFERNMENMLGNLRWQICLCYLDDVIIYSPDFPTHLKRLEAVFRCFRESNLRLNDKKCRFAFEELEILGYITSKHGIKPAEHNIKAVRNFPRPRKVKEVQSFLGMCSYYRKFIKDFSKIADPLTNLIKKSVSFTWTERQEEAFQTLKTALLSPPILGHFNPNAPTYVHTDASNIGIGATLVQDIGGEEKVISYLSRTLSKAEQNYSTTEKECLAVVWSMSKLRPYLYGRHFKIVTDHHALCWLKNLKDPTGRLARWALKIQEYDFDIIHKSGKKHLDADGLSRGPLPETDWDEDFERLFLNQITDEEDKFIESVKKNLNGSRRSIAQNFKEEDGCLFKKNPNPEGRAWLLVVPENKKREIMKEYHNHMSNGHLGVARTMYRIKSKYFWPSMLKDVSEFVRTCHLCQSRKGSNQLPSGLLQPIPPANFPFERIGIDFVGPLPSTKNRKKWIIVLTDYYTRYAETRAVSEATVKEVSKFLVEDIFLRHGAPQYLISDRGSQFTSNLMKEVMKTCKIKHCFTTSYHPQTNGLTERLNRTLINMLSMYVNTDQKNWDEILPFITHAYNTTIQETTGYSPFFLMFGREPTSLLDDRNISVDIDKDDYDEYIKHHLDKINRTRKLVINNTIKTQERMKKNYDKKHMERSYEPGELVAVWTPIRKIGKCEKLLRKYFGPYRILKKLSNVNYLIEPKDNPGQDPLIVHVSRIKPYFERIDEVNHEDVTTSGEGEVTNQPWQRVHVDHFYFRGDCYLLVVYANSNWIEVFPVRSTTSQENIELLRECFARYGLPQCLVSDNGPPFNSLEFKEFLRKNNVYHLTSPAYNPSSNGIAEVSVRIIKKSLEKSLEESPNSNMDCILQNVLFNYRNTPTSLDKPPVERLLSYVPRTFVNFLNSEFIQRTFWRNECGRQHFQVGDKVLFTGVIQNRHKWFKAQVIRRLGYNVYLVKNLKGTFKVHVNQMRTGSDSKYAEDSDWTLDNAGAGPHRLEQDPQVSTSPPPRRSTRPRCPPCRFSPTMYNIRKEE</sequence>
<dbReference type="SMART" id="SM00015">
    <property type="entry name" value="IQ"/>
    <property type="match status" value="2"/>
</dbReference>
<dbReference type="InterPro" id="IPR001878">
    <property type="entry name" value="Znf_CCHC"/>
</dbReference>
<evidence type="ECO:0000256" key="17">
    <source>
        <dbReference type="SAM" id="MobiDB-lite"/>
    </source>
</evidence>
<dbReference type="Pfam" id="PF12330">
    <property type="entry name" value="Haspin_kinase"/>
    <property type="match status" value="1"/>
</dbReference>
<keyword evidence="16" id="KW-0547">Nucleotide-binding</keyword>
<keyword evidence="15" id="KW-0479">Metal-binding</keyword>
<dbReference type="Pfam" id="PF22938">
    <property type="entry name" value="Integrase_p58_C"/>
    <property type="match status" value="2"/>
</dbReference>
<dbReference type="SUPFAM" id="SSF50630">
    <property type="entry name" value="Acid proteases"/>
    <property type="match status" value="2"/>
</dbReference>
<feature type="domain" description="Peptidase A2" evidence="20">
    <location>
        <begin position="2436"/>
        <end position="2516"/>
    </location>
</feature>
<feature type="domain" description="Reverse transcriptase" evidence="21">
    <location>
        <begin position="280"/>
        <end position="459"/>
    </location>
</feature>
<dbReference type="InterPro" id="IPR000719">
    <property type="entry name" value="Prot_kinase_dom"/>
</dbReference>
<name>A0ABY6KVU2_9ARAC</name>
<dbReference type="InterPro" id="IPR041588">
    <property type="entry name" value="Integrase_H2C2"/>
</dbReference>
<feature type="region of interest" description="Disordered" evidence="17">
    <location>
        <begin position="1896"/>
        <end position="1922"/>
    </location>
</feature>
<keyword evidence="13" id="KW-0238">DNA-binding</keyword>
<evidence type="ECO:0000256" key="10">
    <source>
        <dbReference type="ARBA" id="ARBA00022884"/>
    </source>
</evidence>
<dbReference type="InterPro" id="IPR041577">
    <property type="entry name" value="RT_RNaseH_2"/>
</dbReference>
<keyword evidence="24" id="KW-1185">Reference proteome</keyword>
<dbReference type="InterPro" id="IPR000048">
    <property type="entry name" value="IQ_motif_EF-hand-BS"/>
</dbReference>
<dbReference type="EC" id="2.7.7.49" evidence="1"/>
<dbReference type="InterPro" id="IPR017441">
    <property type="entry name" value="Protein_kinase_ATP_BS"/>
</dbReference>
<feature type="domain" description="CCHC-type" evidence="19">
    <location>
        <begin position="2118"/>
        <end position="2133"/>
    </location>
</feature>
<dbReference type="PANTHER" id="PTHR37984:SF5">
    <property type="entry name" value="PROTEIN NYNRIN-LIKE"/>
    <property type="match status" value="1"/>
</dbReference>
<evidence type="ECO:0000256" key="7">
    <source>
        <dbReference type="ARBA" id="ARBA00022759"/>
    </source>
</evidence>
<evidence type="ECO:0000256" key="15">
    <source>
        <dbReference type="PROSITE-ProRule" id="PRU00047"/>
    </source>
</evidence>
<dbReference type="CDD" id="cd01647">
    <property type="entry name" value="RT_LTR"/>
    <property type="match status" value="3"/>
</dbReference>
<dbReference type="InterPro" id="IPR021109">
    <property type="entry name" value="Peptidase_aspartic_dom_sf"/>
</dbReference>
<keyword evidence="12" id="KW-0695">RNA-directed DNA polymerase</keyword>
<dbReference type="InterPro" id="IPR043502">
    <property type="entry name" value="DNA/RNA_pol_sf"/>
</dbReference>
<protein>
    <recommendedName>
        <fullName evidence="1">RNA-directed DNA polymerase</fullName>
        <ecNumber evidence="1">2.7.7.49</ecNumber>
    </recommendedName>
</protein>
<dbReference type="PROSITE" id="PS50096">
    <property type="entry name" value="IQ"/>
    <property type="match status" value="1"/>
</dbReference>
<evidence type="ECO:0000256" key="6">
    <source>
        <dbReference type="ARBA" id="ARBA00022750"/>
    </source>
</evidence>
<keyword evidence="9" id="KW-0460">Magnesium</keyword>
<dbReference type="SMART" id="SM00343">
    <property type="entry name" value="ZnF_C2HC"/>
    <property type="match status" value="4"/>
</dbReference>
<dbReference type="InterPro" id="IPR001995">
    <property type="entry name" value="Peptidase_A2_cat"/>
</dbReference>